<feature type="signal peptide" evidence="4">
    <location>
        <begin position="1"/>
        <end position="15"/>
    </location>
</feature>
<dbReference type="GeneID" id="109482340"/>
<feature type="chain" id="PRO_5027922112" description="Mammalian ependymin-related protein 1" evidence="4">
    <location>
        <begin position="16"/>
        <end position="200"/>
    </location>
</feature>
<gene>
    <name evidence="6" type="primary">LOC109482340</name>
</gene>
<dbReference type="PANTHER" id="PTHR10697:SF1">
    <property type="entry name" value="MAMMALIAN EPENDYMIN-RELATED PROTEIN 1"/>
    <property type="match status" value="1"/>
</dbReference>
<dbReference type="AlphaFoldDB" id="A0A6P5AFI0"/>
<sequence>MKVLILLVLASAAYGQVPEPCRTPSVFESNVGVQDFERGIFVRAKLSYDRYNMRIRRIEEVDESRTDKEYYDILYLHNTMPGKEYRFNLRTKQCETRELNYPFRPFEVPENANHFGDFTVGTKGAPHEGVVVSMWGERNQQEGTDWVGVFTYTGCVPVNDMFYSNRTGRVTTEFFDVTLGLSNPDVFIPPRECIMPPPPY</sequence>
<name>A0A6P5AFI0_BRABE</name>
<comment type="function">
    <text evidence="1">Binds anionic lipids and gangliosides at acidic pH.</text>
</comment>
<evidence type="ECO:0000313" key="6">
    <source>
        <dbReference type="RefSeq" id="XP_019640581.1"/>
    </source>
</evidence>
<accession>A0A6P5AFI0</accession>
<keyword evidence="4" id="KW-0732">Signal</keyword>
<dbReference type="Pfam" id="PF00811">
    <property type="entry name" value="Ependymin"/>
    <property type="match status" value="1"/>
</dbReference>
<proteinExistence type="inferred from homology"/>
<dbReference type="GO" id="GO:0007160">
    <property type="term" value="P:cell-matrix adhesion"/>
    <property type="evidence" value="ECO:0007669"/>
    <property type="project" value="InterPro"/>
</dbReference>
<organism evidence="5 6">
    <name type="scientific">Branchiostoma belcheri</name>
    <name type="common">Amphioxus</name>
    <dbReference type="NCBI Taxonomy" id="7741"/>
    <lineage>
        <taxon>Eukaryota</taxon>
        <taxon>Metazoa</taxon>
        <taxon>Chordata</taxon>
        <taxon>Cephalochordata</taxon>
        <taxon>Leptocardii</taxon>
        <taxon>Amphioxiformes</taxon>
        <taxon>Branchiostomatidae</taxon>
        <taxon>Branchiostoma</taxon>
    </lineage>
</organism>
<dbReference type="GO" id="GO:0005576">
    <property type="term" value="C:extracellular region"/>
    <property type="evidence" value="ECO:0007669"/>
    <property type="project" value="InterPro"/>
</dbReference>
<dbReference type="GO" id="GO:0005509">
    <property type="term" value="F:calcium ion binding"/>
    <property type="evidence" value="ECO:0007669"/>
    <property type="project" value="InterPro"/>
</dbReference>
<comment type="similarity">
    <text evidence="2">Belongs to the ependymin family.</text>
</comment>
<evidence type="ECO:0000256" key="3">
    <source>
        <dbReference type="ARBA" id="ARBA00020678"/>
    </source>
</evidence>
<reference evidence="6" key="1">
    <citation type="submission" date="2025-08" db="UniProtKB">
        <authorList>
            <consortium name="RefSeq"/>
        </authorList>
    </citation>
    <scope>IDENTIFICATION</scope>
    <source>
        <tissue evidence="6">Gonad</tissue>
    </source>
</reference>
<dbReference type="GO" id="GO:0005764">
    <property type="term" value="C:lysosome"/>
    <property type="evidence" value="ECO:0007669"/>
    <property type="project" value="TreeGrafter"/>
</dbReference>
<evidence type="ECO:0000256" key="2">
    <source>
        <dbReference type="ARBA" id="ARBA00010771"/>
    </source>
</evidence>
<keyword evidence="5" id="KW-1185">Reference proteome</keyword>
<dbReference type="Proteomes" id="UP000515135">
    <property type="component" value="Unplaced"/>
</dbReference>
<dbReference type="InterPro" id="IPR001299">
    <property type="entry name" value="Ependymin"/>
</dbReference>
<dbReference type="KEGG" id="bbel:109482340"/>
<protein>
    <recommendedName>
        <fullName evidence="3">Mammalian ependymin-related protein 1</fullName>
    </recommendedName>
</protein>
<evidence type="ECO:0000256" key="1">
    <source>
        <dbReference type="ARBA" id="ARBA00002024"/>
    </source>
</evidence>
<evidence type="ECO:0000256" key="4">
    <source>
        <dbReference type="SAM" id="SignalP"/>
    </source>
</evidence>
<dbReference type="PANTHER" id="PTHR10697">
    <property type="entry name" value="MAMMALIAN EPENDYMIN-RELATED PROTEIN 1"/>
    <property type="match status" value="1"/>
</dbReference>
<dbReference type="RefSeq" id="XP_019640581.1">
    <property type="nucleotide sequence ID" value="XM_019785022.1"/>
</dbReference>
<evidence type="ECO:0000313" key="5">
    <source>
        <dbReference type="Proteomes" id="UP000515135"/>
    </source>
</evidence>
<dbReference type="OrthoDB" id="6084362at2759"/>